<dbReference type="HOGENOM" id="CLU_039613_6_2_9"/>
<dbReference type="Pfam" id="PF03466">
    <property type="entry name" value="LysR_substrate"/>
    <property type="match status" value="1"/>
</dbReference>
<name>R3W2Y6_9ENTE</name>
<dbReference type="OrthoDB" id="9778774at2"/>
<dbReference type="InterPro" id="IPR036390">
    <property type="entry name" value="WH_DNA-bd_sf"/>
</dbReference>
<dbReference type="PRINTS" id="PR00039">
    <property type="entry name" value="HTHLYSR"/>
</dbReference>
<protein>
    <recommendedName>
        <fullName evidence="5">HTH lysR-type domain-containing protein</fullName>
    </recommendedName>
</protein>
<dbReference type="InterPro" id="IPR036388">
    <property type="entry name" value="WH-like_DNA-bd_sf"/>
</dbReference>
<dbReference type="InterPro" id="IPR050950">
    <property type="entry name" value="HTH-type_LysR_regulators"/>
</dbReference>
<dbReference type="InterPro" id="IPR005119">
    <property type="entry name" value="LysR_subst-bd"/>
</dbReference>
<keyword evidence="4" id="KW-0804">Transcription</keyword>
<feature type="domain" description="HTH lysR-type" evidence="5">
    <location>
        <begin position="16"/>
        <end position="62"/>
    </location>
</feature>
<dbReference type="STRING" id="154621.RV11_GL001403"/>
<reference evidence="6 7" key="1">
    <citation type="submission" date="2013-02" db="EMBL/GenBank/DDBJ databases">
        <title>The Genome Sequence of Enterococcus phoeniculicola BAA-412.</title>
        <authorList>
            <consortium name="The Broad Institute Genome Sequencing Platform"/>
            <consortium name="The Broad Institute Genome Sequencing Center for Infectious Disease"/>
            <person name="Earl A.M."/>
            <person name="Gilmore M.S."/>
            <person name="Lebreton F."/>
            <person name="Walker B."/>
            <person name="Young S.K."/>
            <person name="Zeng Q."/>
            <person name="Gargeya S."/>
            <person name="Fitzgerald M."/>
            <person name="Haas B."/>
            <person name="Abouelleil A."/>
            <person name="Alvarado L."/>
            <person name="Arachchi H.M."/>
            <person name="Berlin A.M."/>
            <person name="Chapman S.B."/>
            <person name="Dewar J."/>
            <person name="Goldberg J."/>
            <person name="Griggs A."/>
            <person name="Gujja S."/>
            <person name="Hansen M."/>
            <person name="Howarth C."/>
            <person name="Imamovic A."/>
            <person name="Larimer J."/>
            <person name="McCowan C."/>
            <person name="Murphy C."/>
            <person name="Neiman D."/>
            <person name="Pearson M."/>
            <person name="Priest M."/>
            <person name="Roberts A."/>
            <person name="Saif S."/>
            <person name="Shea T."/>
            <person name="Sisk P."/>
            <person name="Sykes S."/>
            <person name="Wortman J."/>
            <person name="Nusbaum C."/>
            <person name="Birren B."/>
        </authorList>
    </citation>
    <scope>NUCLEOTIDE SEQUENCE [LARGE SCALE GENOMIC DNA]</scope>
    <source>
        <strain evidence="6 7">ATCC BAA-412</strain>
    </source>
</reference>
<evidence type="ECO:0000259" key="5">
    <source>
        <dbReference type="PROSITE" id="PS50931"/>
    </source>
</evidence>
<proteinExistence type="inferred from homology"/>
<evidence type="ECO:0000313" key="7">
    <source>
        <dbReference type="Proteomes" id="UP000013785"/>
    </source>
</evidence>
<comment type="similarity">
    <text evidence="1">Belongs to the LysR transcriptional regulatory family.</text>
</comment>
<organism evidence="6 7">
    <name type="scientific">Enterococcus phoeniculicola ATCC BAA-412</name>
    <dbReference type="NCBI Taxonomy" id="1158610"/>
    <lineage>
        <taxon>Bacteria</taxon>
        <taxon>Bacillati</taxon>
        <taxon>Bacillota</taxon>
        <taxon>Bacilli</taxon>
        <taxon>Lactobacillales</taxon>
        <taxon>Enterococcaceae</taxon>
        <taxon>Enterococcus</taxon>
    </lineage>
</organism>
<accession>R3W2Y6</accession>
<dbReference type="PROSITE" id="PS50931">
    <property type="entry name" value="HTH_LYSR"/>
    <property type="match status" value="1"/>
</dbReference>
<dbReference type="Pfam" id="PF00126">
    <property type="entry name" value="HTH_1"/>
    <property type="match status" value="1"/>
</dbReference>
<evidence type="ECO:0000256" key="2">
    <source>
        <dbReference type="ARBA" id="ARBA00023015"/>
    </source>
</evidence>
<evidence type="ECO:0000256" key="3">
    <source>
        <dbReference type="ARBA" id="ARBA00023125"/>
    </source>
</evidence>
<dbReference type="Gene3D" id="1.10.10.10">
    <property type="entry name" value="Winged helix-like DNA-binding domain superfamily/Winged helix DNA-binding domain"/>
    <property type="match status" value="1"/>
</dbReference>
<dbReference type="SUPFAM" id="SSF53850">
    <property type="entry name" value="Periplasmic binding protein-like II"/>
    <property type="match status" value="1"/>
</dbReference>
<keyword evidence="3" id="KW-0238">DNA-binding</keyword>
<dbReference type="GO" id="GO:0005829">
    <property type="term" value="C:cytosol"/>
    <property type="evidence" value="ECO:0007669"/>
    <property type="project" value="TreeGrafter"/>
</dbReference>
<dbReference type="Proteomes" id="UP000013785">
    <property type="component" value="Unassembled WGS sequence"/>
</dbReference>
<dbReference type="SUPFAM" id="SSF46785">
    <property type="entry name" value="Winged helix' DNA-binding domain"/>
    <property type="match status" value="1"/>
</dbReference>
<dbReference type="CDD" id="cd05466">
    <property type="entry name" value="PBP2_LTTR_substrate"/>
    <property type="match status" value="1"/>
</dbReference>
<keyword evidence="7" id="KW-1185">Reference proteome</keyword>
<dbReference type="EMBL" id="AJAT01000018">
    <property type="protein sequence ID" value="EOL41821.1"/>
    <property type="molecule type" value="Genomic_DNA"/>
</dbReference>
<dbReference type="RefSeq" id="WP_010770016.1">
    <property type="nucleotide sequence ID" value="NZ_ASWE01000001.1"/>
</dbReference>
<dbReference type="GO" id="GO:0003677">
    <property type="term" value="F:DNA binding"/>
    <property type="evidence" value="ECO:0007669"/>
    <property type="project" value="UniProtKB-KW"/>
</dbReference>
<dbReference type="eggNOG" id="COG0583">
    <property type="taxonomic scope" value="Bacteria"/>
</dbReference>
<evidence type="ECO:0000256" key="4">
    <source>
        <dbReference type="ARBA" id="ARBA00023163"/>
    </source>
</evidence>
<dbReference type="Gene3D" id="3.40.190.290">
    <property type="match status" value="1"/>
</dbReference>
<dbReference type="PANTHER" id="PTHR30419">
    <property type="entry name" value="HTH-TYPE TRANSCRIPTIONAL REGULATOR YBHD"/>
    <property type="match status" value="1"/>
</dbReference>
<comment type="caution">
    <text evidence="6">The sequence shown here is derived from an EMBL/GenBank/DDBJ whole genome shotgun (WGS) entry which is preliminary data.</text>
</comment>
<dbReference type="PATRIC" id="fig|1158610.3.peg.3379"/>
<gene>
    <name evidence="6" type="ORF">UC3_03386</name>
</gene>
<dbReference type="PANTHER" id="PTHR30419:SF25">
    <property type="entry name" value="HTH-TYPE TRANSCRIPTIONAL REGULATOR YTLI"/>
    <property type="match status" value="1"/>
</dbReference>
<dbReference type="AlphaFoldDB" id="R3W2Y6"/>
<keyword evidence="2" id="KW-0805">Transcription regulation</keyword>
<evidence type="ECO:0000256" key="1">
    <source>
        <dbReference type="ARBA" id="ARBA00009437"/>
    </source>
</evidence>
<dbReference type="GO" id="GO:0003700">
    <property type="term" value="F:DNA-binding transcription factor activity"/>
    <property type="evidence" value="ECO:0007669"/>
    <property type="project" value="InterPro"/>
</dbReference>
<sequence>MTQTDSLTMLQFIEMLLKHGNYTKAAKSLYISQPYLTQVIKKKEKELGVELIDRQATPLQLTDAGRIYYHYLTTLLAEQNQFKKRLEAYTSPEKIILKVGILSSLGTYLLPLFLPEFLTLYPQVQIELIEDVPHKNEKRILNSRLDFFIGQNPETLPPQLTAYERGSHGYYAIIPESSKLYKRNVRFVDSSSLSLNQLLQENLILTLHGSAIRHQIDYLIQKFAIQPKIILESNNIFTIGKLAQENLGVTFLPDSVQIHENGGNYNICKLSLQDVSLNYFIAHLNSKPINDIEKAFIDLFLNAVEKSIKKDEETRK</sequence>
<evidence type="ECO:0000313" key="6">
    <source>
        <dbReference type="EMBL" id="EOL41821.1"/>
    </source>
</evidence>
<dbReference type="InterPro" id="IPR000847">
    <property type="entry name" value="LysR_HTH_N"/>
</dbReference>